<comment type="caution">
    <text evidence="8">The sequence shown here is derived from an EMBL/GenBank/DDBJ whole genome shotgun (WGS) entry which is preliminary data.</text>
</comment>
<sequence>MPQSTIRNKKNLPAVVSGFISSPAAGGIILILASAAAIAVANSSLREGYEFLLKYKTAGLSVEHWVNDGLMAIFFLFVGLEIKRELLAGQLSTWSQRALPGFAALGGVAVPALIYAGFNSGNADTLRGWAIPAATDIAFALGVLTLLGKRVPASLKIFLSALAILDDMGAVAIIAIFYTSDISLLMLGSAAATALLMAGMNKAGVKRLLPYLLAGGLMWFFMLQSGVHATVAGILIALFIPLNTSSSSDSPLERLEHGLEPWVVFLILPIFGFANAGVSLSGLTADDLLSPIPVGVAAGLFFGKQAGVFGLSVLAISLGLAKKPANSSWLQLYGVAVLCGIGFTMSLFIGNLAFAGSQLLIDEVKVGVLAGSVLSAFAGALILMLSRRH</sequence>
<evidence type="ECO:0000256" key="7">
    <source>
        <dbReference type="HAMAP-Rule" id="MF_01844"/>
    </source>
</evidence>
<keyword evidence="2 7" id="KW-1003">Cell membrane</keyword>
<dbReference type="HAMAP" id="MF_01844">
    <property type="entry name" value="NhaA"/>
    <property type="match status" value="1"/>
</dbReference>
<evidence type="ECO:0000256" key="3">
    <source>
        <dbReference type="ARBA" id="ARBA00022692"/>
    </source>
</evidence>
<dbReference type="Pfam" id="PF06965">
    <property type="entry name" value="Na_H_antiport_1"/>
    <property type="match status" value="1"/>
</dbReference>
<dbReference type="InterPro" id="IPR023171">
    <property type="entry name" value="Na/H_antiporter_dom_sf"/>
</dbReference>
<dbReference type="NCBIfam" id="NF007112">
    <property type="entry name" value="PRK09561.1"/>
    <property type="match status" value="1"/>
</dbReference>
<keyword evidence="7" id="KW-0813">Transport</keyword>
<keyword evidence="7" id="KW-0406">Ion transport</keyword>
<comment type="function">
    <text evidence="7">Na(+)/H(+) antiporter that extrudes sodium in exchange for external protons.</text>
</comment>
<feature type="transmembrane region" description="Helical" evidence="7">
    <location>
        <begin position="12"/>
        <end position="45"/>
    </location>
</feature>
<feature type="transmembrane region" description="Helical" evidence="7">
    <location>
        <begin position="98"/>
        <end position="117"/>
    </location>
</feature>
<dbReference type="EMBL" id="JABWPM010000040">
    <property type="protein sequence ID" value="NUY99024.1"/>
    <property type="molecule type" value="Genomic_DNA"/>
</dbReference>
<reference evidence="8 9" key="1">
    <citation type="submission" date="2020-05" db="EMBL/GenBank/DDBJ databases">
        <title>Whole Genome Sequences of Enterobacteriales Associated with the International Space Station.</title>
        <authorList>
            <person name="Bharadwaj A."/>
            <person name="Daudu R."/>
            <person name="Singh N."/>
            <person name="Wood J."/>
            <person name="Debieu M."/>
            <person name="Mason C."/>
            <person name="Wang C."/>
            <person name="Venkateswaran K."/>
        </authorList>
    </citation>
    <scope>NUCLEOTIDE SEQUENCE [LARGE SCALE GENOMIC DNA]</scope>
    <source>
        <strain evidence="8 9">IF5SW-B1</strain>
    </source>
</reference>
<accession>A0A7Y6NI99</accession>
<dbReference type="GO" id="GO:0005886">
    <property type="term" value="C:plasma membrane"/>
    <property type="evidence" value="ECO:0007669"/>
    <property type="project" value="UniProtKB-SubCell"/>
</dbReference>
<gene>
    <name evidence="7 8" type="primary">nhaA</name>
    <name evidence="8" type="ORF">HU668_21535</name>
</gene>
<evidence type="ECO:0000256" key="2">
    <source>
        <dbReference type="ARBA" id="ARBA00022475"/>
    </source>
</evidence>
<dbReference type="PANTHER" id="PTHR30341:SF0">
    <property type="entry name" value="NA(+)_H(+) ANTIPORTER NHAA"/>
    <property type="match status" value="1"/>
</dbReference>
<keyword evidence="5 7" id="KW-0472">Membrane</keyword>
<feature type="transmembrane region" description="Helical" evidence="7">
    <location>
        <begin position="217"/>
        <end position="242"/>
    </location>
</feature>
<evidence type="ECO:0000256" key="6">
    <source>
        <dbReference type="ARBA" id="ARBA00023201"/>
    </source>
</evidence>
<protein>
    <recommendedName>
        <fullName evidence="7">Na(+)/H(+) antiporter NhaA</fullName>
    </recommendedName>
    <alternativeName>
        <fullName evidence="7">Sodium/proton antiporter NhaA</fullName>
    </alternativeName>
</protein>
<organism evidence="8 9">
    <name type="scientific">Pantoea brenneri</name>
    <dbReference type="NCBI Taxonomy" id="472694"/>
    <lineage>
        <taxon>Bacteria</taxon>
        <taxon>Pseudomonadati</taxon>
        <taxon>Pseudomonadota</taxon>
        <taxon>Gammaproteobacteria</taxon>
        <taxon>Enterobacterales</taxon>
        <taxon>Erwiniaceae</taxon>
        <taxon>Pantoea</taxon>
    </lineage>
</organism>
<feature type="transmembrane region" description="Helical" evidence="7">
    <location>
        <begin position="295"/>
        <end position="320"/>
    </location>
</feature>
<comment type="subcellular location">
    <subcellularLocation>
        <location evidence="1">Cell inner membrane</location>
        <topology evidence="1">Multi-pass membrane protein</topology>
    </subcellularLocation>
    <subcellularLocation>
        <location evidence="7">Cell membrane</location>
        <topology evidence="7">Multi-pass membrane protein</topology>
    </subcellularLocation>
</comment>
<feature type="transmembrane region" description="Helical" evidence="7">
    <location>
        <begin position="65"/>
        <end position="82"/>
    </location>
</feature>
<dbReference type="Gene3D" id="1.20.1530.10">
    <property type="entry name" value="Na+/H+ antiporter like domain"/>
    <property type="match status" value="1"/>
</dbReference>
<evidence type="ECO:0000313" key="8">
    <source>
        <dbReference type="EMBL" id="NUY99024.1"/>
    </source>
</evidence>
<dbReference type="AlphaFoldDB" id="A0A7Y6NI99"/>
<feature type="transmembrane region" description="Helical" evidence="7">
    <location>
        <begin position="332"/>
        <end position="354"/>
    </location>
</feature>
<name>A0A7Y6NI99_9GAMM</name>
<dbReference type="GO" id="GO:0006885">
    <property type="term" value="P:regulation of pH"/>
    <property type="evidence" value="ECO:0007669"/>
    <property type="project" value="UniProtKB-UniRule"/>
</dbReference>
<keyword evidence="7" id="KW-0915">Sodium</keyword>
<evidence type="ECO:0000313" key="9">
    <source>
        <dbReference type="Proteomes" id="UP000566985"/>
    </source>
</evidence>
<dbReference type="GeneID" id="78550918"/>
<keyword evidence="6 7" id="KW-0739">Sodium transport</keyword>
<dbReference type="RefSeq" id="WP_069729950.1">
    <property type="nucleotide sequence ID" value="NZ_JABWPE010000040.1"/>
</dbReference>
<keyword evidence="4 7" id="KW-1133">Transmembrane helix</keyword>
<feature type="transmembrane region" description="Helical" evidence="7">
    <location>
        <begin position="157"/>
        <end position="178"/>
    </location>
</feature>
<dbReference type="PANTHER" id="PTHR30341">
    <property type="entry name" value="SODIUM ION/PROTON ANTIPORTER NHAA-RELATED"/>
    <property type="match status" value="1"/>
</dbReference>
<keyword evidence="7" id="KW-0050">Antiport</keyword>
<dbReference type="Proteomes" id="UP000566985">
    <property type="component" value="Unassembled WGS sequence"/>
</dbReference>
<comment type="similarity">
    <text evidence="7">Belongs to the NhaA Na(+)/H(+) (TC 2.A.33) antiporter family.</text>
</comment>
<comment type="catalytic activity">
    <reaction evidence="7">
        <text>Na(+)(in) + 2 H(+)(out) = Na(+)(out) + 2 H(+)(in)</text>
        <dbReference type="Rhea" id="RHEA:29251"/>
        <dbReference type="ChEBI" id="CHEBI:15378"/>
        <dbReference type="ChEBI" id="CHEBI:29101"/>
    </reaction>
</comment>
<dbReference type="NCBIfam" id="TIGR00773">
    <property type="entry name" value="NhaA"/>
    <property type="match status" value="1"/>
</dbReference>
<feature type="transmembrane region" description="Helical" evidence="7">
    <location>
        <begin position="129"/>
        <end position="148"/>
    </location>
</feature>
<evidence type="ECO:0000256" key="1">
    <source>
        <dbReference type="ARBA" id="ARBA00004429"/>
    </source>
</evidence>
<dbReference type="NCBIfam" id="NF007111">
    <property type="entry name" value="PRK09560.1"/>
    <property type="match status" value="1"/>
</dbReference>
<proteinExistence type="inferred from homology"/>
<feature type="transmembrane region" description="Helical" evidence="7">
    <location>
        <begin position="366"/>
        <end position="386"/>
    </location>
</feature>
<feature type="transmembrane region" description="Helical" evidence="7">
    <location>
        <begin position="262"/>
        <end position="283"/>
    </location>
</feature>
<evidence type="ECO:0000256" key="5">
    <source>
        <dbReference type="ARBA" id="ARBA00023136"/>
    </source>
</evidence>
<evidence type="ECO:0000256" key="4">
    <source>
        <dbReference type="ARBA" id="ARBA00022989"/>
    </source>
</evidence>
<dbReference type="GO" id="GO:0015385">
    <property type="term" value="F:sodium:proton antiporter activity"/>
    <property type="evidence" value="ECO:0007669"/>
    <property type="project" value="UniProtKB-UniRule"/>
</dbReference>
<keyword evidence="3 7" id="KW-0812">Transmembrane</keyword>
<dbReference type="InterPro" id="IPR004670">
    <property type="entry name" value="NhaA"/>
</dbReference>